<feature type="transmembrane region" description="Helical" evidence="1">
    <location>
        <begin position="69"/>
        <end position="88"/>
    </location>
</feature>
<comment type="caution">
    <text evidence="3">The sequence shown here is derived from an EMBL/GenBank/DDBJ whole genome shotgun (WGS) entry which is preliminary data.</text>
</comment>
<feature type="domain" description="VanZ-like" evidence="2">
    <location>
        <begin position="39"/>
        <end position="118"/>
    </location>
</feature>
<keyword evidence="4" id="KW-1185">Reference proteome</keyword>
<protein>
    <submittedName>
        <fullName evidence="3">VanZ family protein</fullName>
    </submittedName>
</protein>
<accession>A0ABW6A1J7</accession>
<proteinExistence type="predicted"/>
<evidence type="ECO:0000256" key="1">
    <source>
        <dbReference type="SAM" id="Phobius"/>
    </source>
</evidence>
<organism evidence="3 4">
    <name type="scientific">Terrimonas rubra</name>
    <dbReference type="NCBI Taxonomy" id="1035890"/>
    <lineage>
        <taxon>Bacteria</taxon>
        <taxon>Pseudomonadati</taxon>
        <taxon>Bacteroidota</taxon>
        <taxon>Chitinophagia</taxon>
        <taxon>Chitinophagales</taxon>
        <taxon>Chitinophagaceae</taxon>
        <taxon>Terrimonas</taxon>
    </lineage>
</organism>
<name>A0ABW6A1J7_9BACT</name>
<evidence type="ECO:0000313" key="3">
    <source>
        <dbReference type="EMBL" id="MFD2918123.1"/>
    </source>
</evidence>
<evidence type="ECO:0000313" key="4">
    <source>
        <dbReference type="Proteomes" id="UP001597511"/>
    </source>
</evidence>
<reference evidence="4" key="1">
    <citation type="journal article" date="2019" name="Int. J. Syst. Evol. Microbiol.">
        <title>The Global Catalogue of Microorganisms (GCM) 10K type strain sequencing project: providing services to taxonomists for standard genome sequencing and annotation.</title>
        <authorList>
            <consortium name="The Broad Institute Genomics Platform"/>
            <consortium name="The Broad Institute Genome Sequencing Center for Infectious Disease"/>
            <person name="Wu L."/>
            <person name="Ma J."/>
        </authorList>
    </citation>
    <scope>NUCLEOTIDE SEQUENCE [LARGE SCALE GENOMIC DNA]</scope>
    <source>
        <strain evidence="4">KCTC 23299</strain>
    </source>
</reference>
<keyword evidence="1" id="KW-0812">Transmembrane</keyword>
<dbReference type="RefSeq" id="WP_386093677.1">
    <property type="nucleotide sequence ID" value="NZ_JBHUOZ010000001.1"/>
</dbReference>
<dbReference type="InterPro" id="IPR006976">
    <property type="entry name" value="VanZ-like"/>
</dbReference>
<dbReference type="Proteomes" id="UP001597511">
    <property type="component" value="Unassembled WGS sequence"/>
</dbReference>
<feature type="transmembrane region" description="Helical" evidence="1">
    <location>
        <begin position="100"/>
        <end position="119"/>
    </location>
</feature>
<dbReference type="EMBL" id="JBHUOZ010000001">
    <property type="protein sequence ID" value="MFD2918123.1"/>
    <property type="molecule type" value="Genomic_DNA"/>
</dbReference>
<dbReference type="NCBIfam" id="NF037970">
    <property type="entry name" value="vanZ_1"/>
    <property type="match status" value="1"/>
</dbReference>
<sequence>MKYLLPAIAWLILSVILLTLPGSQFPSSNWLSAIAFDKWVHIGMFAMMVFLWCWGITRFSARPKQKLKQIFVWVFILSCAYGIGMEYVQENLVIHRSFDVGDIIADIVGALCGLGYAWYRFIKK</sequence>
<gene>
    <name evidence="3" type="ORF">ACFS6H_00300</name>
</gene>
<keyword evidence="1" id="KW-0472">Membrane</keyword>
<feature type="transmembrane region" description="Helical" evidence="1">
    <location>
        <begin position="38"/>
        <end position="57"/>
    </location>
</feature>
<dbReference type="Pfam" id="PF04892">
    <property type="entry name" value="VanZ"/>
    <property type="match status" value="1"/>
</dbReference>
<evidence type="ECO:0000259" key="2">
    <source>
        <dbReference type="Pfam" id="PF04892"/>
    </source>
</evidence>
<keyword evidence="1" id="KW-1133">Transmembrane helix</keyword>
<dbReference type="PANTHER" id="PTHR28008:SF1">
    <property type="entry name" value="DOMAIN PROTEIN, PUTATIVE (AFU_ORTHOLOGUE AFUA_3G10980)-RELATED"/>
    <property type="match status" value="1"/>
</dbReference>
<dbReference type="PANTHER" id="PTHR28008">
    <property type="entry name" value="DOMAIN PROTEIN, PUTATIVE (AFU_ORTHOLOGUE AFUA_3G10980)-RELATED"/>
    <property type="match status" value="1"/>
</dbReference>